<keyword evidence="4" id="KW-1185">Reference proteome</keyword>
<reference evidence="3 4" key="1">
    <citation type="journal article" date="2010" name="Science">
        <title>Plasticity of animal genome architecture unmasked by rapid evolution of a pelagic tunicate.</title>
        <authorList>
            <person name="Denoeud F."/>
            <person name="Henriet S."/>
            <person name="Mungpakdee S."/>
            <person name="Aury J.M."/>
            <person name="Da Silva C."/>
            <person name="Brinkmann H."/>
            <person name="Mikhaleva J."/>
            <person name="Olsen L.C."/>
            <person name="Jubin C."/>
            <person name="Canestro C."/>
            <person name="Bouquet J.M."/>
            <person name="Danks G."/>
            <person name="Poulain J."/>
            <person name="Campsteijn C."/>
            <person name="Adamski M."/>
            <person name="Cross I."/>
            <person name="Yadetie F."/>
            <person name="Muffato M."/>
            <person name="Louis A."/>
            <person name="Butcher S."/>
            <person name="Tsagkogeorga G."/>
            <person name="Konrad A."/>
            <person name="Singh S."/>
            <person name="Jensen M.F."/>
            <person name="Cong E.H."/>
            <person name="Eikeseth-Otteraa H."/>
            <person name="Noel B."/>
            <person name="Anthouard V."/>
            <person name="Porcel B.M."/>
            <person name="Kachouri-Lafond R."/>
            <person name="Nishino A."/>
            <person name="Ugolini M."/>
            <person name="Chourrout P."/>
            <person name="Nishida H."/>
            <person name="Aasland R."/>
            <person name="Huzurbazar S."/>
            <person name="Westhof E."/>
            <person name="Delsuc F."/>
            <person name="Lehrach H."/>
            <person name="Reinhardt R."/>
            <person name="Weissenbach J."/>
            <person name="Roy S.W."/>
            <person name="Artiguenave F."/>
            <person name="Postlethwait J.H."/>
            <person name="Manak J.R."/>
            <person name="Thompson E.M."/>
            <person name="Jaillon O."/>
            <person name="Du Pasquier L."/>
            <person name="Boudinot P."/>
            <person name="Liberles D.A."/>
            <person name="Volff J.N."/>
            <person name="Philippe H."/>
            <person name="Lenhard B."/>
            <person name="Roest Crollius H."/>
            <person name="Wincker P."/>
            <person name="Chourrout D."/>
        </authorList>
    </citation>
    <scope>NUCLEOTIDE SEQUENCE [LARGE SCALE GENOMIC DNA]</scope>
</reference>
<evidence type="ECO:0000256" key="1">
    <source>
        <dbReference type="SAM" id="MobiDB-lite"/>
    </source>
</evidence>
<feature type="compositionally biased region" description="Polar residues" evidence="1">
    <location>
        <begin position="31"/>
        <end position="43"/>
    </location>
</feature>
<evidence type="ECO:0000313" key="4">
    <source>
        <dbReference type="Proteomes" id="UP000001307"/>
    </source>
</evidence>
<feature type="compositionally biased region" description="Polar residues" evidence="1">
    <location>
        <begin position="414"/>
        <end position="423"/>
    </location>
</feature>
<dbReference type="EMBL" id="FN653024">
    <property type="protein sequence ID" value="CBY24002.1"/>
    <property type="molecule type" value="Genomic_DNA"/>
</dbReference>
<feature type="chain" id="PRO_5003192620" description="Fibronectin type-III domain-containing protein" evidence="2">
    <location>
        <begin position="23"/>
        <end position="565"/>
    </location>
</feature>
<evidence type="ECO:0000256" key="2">
    <source>
        <dbReference type="SAM" id="SignalP"/>
    </source>
</evidence>
<organism evidence="3 4">
    <name type="scientific">Oikopleura dioica</name>
    <name type="common">Tunicate</name>
    <dbReference type="NCBI Taxonomy" id="34765"/>
    <lineage>
        <taxon>Eukaryota</taxon>
        <taxon>Metazoa</taxon>
        <taxon>Chordata</taxon>
        <taxon>Tunicata</taxon>
        <taxon>Appendicularia</taxon>
        <taxon>Copelata</taxon>
        <taxon>Oikopleuridae</taxon>
        <taxon>Oikopleura</taxon>
    </lineage>
</organism>
<keyword evidence="2" id="KW-0732">Signal</keyword>
<dbReference type="Proteomes" id="UP000001307">
    <property type="component" value="Unassembled WGS sequence"/>
</dbReference>
<accession>E4X4L2</accession>
<gene>
    <name evidence="3" type="ORF">GSOID_T00001341001</name>
</gene>
<dbReference type="PANTHER" id="PTHR35170:SF2">
    <property type="entry name" value="PROTEIN DD3-3"/>
    <property type="match status" value="1"/>
</dbReference>
<dbReference type="OrthoDB" id="167398at2759"/>
<feature type="region of interest" description="Disordered" evidence="1">
    <location>
        <begin position="31"/>
        <end position="67"/>
    </location>
</feature>
<protein>
    <recommendedName>
        <fullName evidence="5">Fibronectin type-III domain-containing protein</fullName>
    </recommendedName>
</protein>
<dbReference type="AlphaFoldDB" id="E4X4L2"/>
<name>E4X4L2_OIKDI</name>
<dbReference type="PANTHER" id="PTHR35170">
    <property type="entry name" value="PROTEIN DD3-3"/>
    <property type="match status" value="1"/>
</dbReference>
<evidence type="ECO:0000313" key="3">
    <source>
        <dbReference type="EMBL" id="CBY24002.1"/>
    </source>
</evidence>
<sequence length="565" mass="64480">MKKYKLTIKWQLLSLLATSVDSWVYLTMPPGSNNRLNENTAENKNPKRLFKSNNHRRGGYNKPDATENANEGEYIPQFLSGSYLPIEWGQVNGCKDCEVIIQGMCGEHLQNGQTSDKYKFELPENAEAESEMLENNVGNKVYGMHEDISHFLRCSLAEKSMGRMKMDQHGFECEAERKAYPFEYYSGWFDIYQLTNTGECAENPAAKPLCVERNGGKYIYRMKNSDLCNGQIYDFYSPVEILQNINEKDCNGDSRVFGYYLTSELVASQVKPKKKCLKLHSPKRCSRNFKTTPGILGNSLSGQLPSVTWQLPIDEKPVSCVVRIRYKIKLFNDFGPDASSEEIFQDRSHVFKIIPRPSEILPSERVYNLNVRGKRGNIVQVYPAVEYDFTPKDLKIMKNDLVHIQWWGSNSHNNKPLGANGQTGDDGQGKSGTDRSTFTPILSASHNFPIPFKNSTFWKDVDWIWSSTDHKPEAGTIGMNKLLKNIKLLKEDLAIYFATSGYYDCRENCGKSPKEKDDFDSLMNNSPASILGHIIRMREINTYHYMSSRNNNFSNRSQKGKITVL</sequence>
<feature type="compositionally biased region" description="Basic residues" evidence="1">
    <location>
        <begin position="46"/>
        <end position="59"/>
    </location>
</feature>
<dbReference type="InParanoid" id="E4X4L2"/>
<dbReference type="InterPro" id="IPR053320">
    <property type="entry name" value="Protein_DD3-3_O-glyco"/>
</dbReference>
<evidence type="ECO:0008006" key="5">
    <source>
        <dbReference type="Google" id="ProtNLM"/>
    </source>
</evidence>
<proteinExistence type="predicted"/>
<feature type="signal peptide" evidence="2">
    <location>
        <begin position="1"/>
        <end position="22"/>
    </location>
</feature>
<feature type="region of interest" description="Disordered" evidence="1">
    <location>
        <begin position="414"/>
        <end position="436"/>
    </location>
</feature>